<gene>
    <name evidence="1" type="ORF">C4B59_00450</name>
</gene>
<accession>A0AC61L6X7</accession>
<organism evidence="1 2">
    <name type="scientific">Candidatus Methanogaster sp</name>
    <dbReference type="NCBI Taxonomy" id="3386292"/>
    <lineage>
        <taxon>Archaea</taxon>
        <taxon>Methanobacteriati</taxon>
        <taxon>Methanobacteriota</taxon>
        <taxon>Stenosarchaea group</taxon>
        <taxon>Methanomicrobia</taxon>
        <taxon>Methanosarcinales</taxon>
        <taxon>ANME-2 cluster</taxon>
        <taxon>Candidatus Methanogasteraceae</taxon>
        <taxon>Candidatus Methanogaster</taxon>
    </lineage>
</organism>
<dbReference type="Proteomes" id="UP000248329">
    <property type="component" value="Unassembled WGS sequence"/>
</dbReference>
<proteinExistence type="predicted"/>
<sequence length="143" mass="15942">MIEIDDKPIEGMLALGSGSDASDQEIKDAVKALSIKTTLTLDEMVTVFKMYHEGYSDSEIAVSLGDRKKMRNVERVRIKCGLFRWRDFETPFDVNEFISAVDGGKTDAEIAAMFGAGKSTIRTYRQVLDWHETYGAPDIPVNG</sequence>
<reference evidence="1" key="1">
    <citation type="submission" date="2018-01" db="EMBL/GenBank/DDBJ databases">
        <authorList>
            <person name="Krukenberg V."/>
        </authorList>
    </citation>
    <scope>NUCLEOTIDE SEQUENCE</scope>
    <source>
        <strain evidence="1">E20ANME2</strain>
    </source>
</reference>
<protein>
    <submittedName>
        <fullName evidence="1">Uncharacterized protein</fullName>
    </submittedName>
</protein>
<name>A0AC61L6X7_9EURY</name>
<evidence type="ECO:0000313" key="1">
    <source>
        <dbReference type="EMBL" id="PXF62118.1"/>
    </source>
</evidence>
<comment type="caution">
    <text evidence="1">The sequence shown here is derived from an EMBL/GenBank/DDBJ whole genome shotgun (WGS) entry which is preliminary data.</text>
</comment>
<dbReference type="EMBL" id="PQXF01000001">
    <property type="protein sequence ID" value="PXF62118.1"/>
    <property type="molecule type" value="Genomic_DNA"/>
</dbReference>
<evidence type="ECO:0000313" key="2">
    <source>
        <dbReference type="Proteomes" id="UP000248329"/>
    </source>
</evidence>